<evidence type="ECO:0000313" key="2">
    <source>
        <dbReference type="EMBL" id="GMT09758.1"/>
    </source>
</evidence>
<reference evidence="2" key="1">
    <citation type="submission" date="2023-10" db="EMBL/GenBank/DDBJ databases">
        <title>Genome assembly of Pristionchus species.</title>
        <authorList>
            <person name="Yoshida K."/>
            <person name="Sommer R.J."/>
        </authorList>
    </citation>
    <scope>NUCLEOTIDE SEQUENCE</scope>
    <source>
        <strain evidence="2">RS5133</strain>
    </source>
</reference>
<keyword evidence="3" id="KW-1185">Reference proteome</keyword>
<accession>A0AAV5UU63</accession>
<evidence type="ECO:0000256" key="1">
    <source>
        <dbReference type="SAM" id="MobiDB-lite"/>
    </source>
</evidence>
<gene>
    <name evidence="2" type="ORF">PFISCL1PPCAC_1055</name>
</gene>
<evidence type="ECO:0000313" key="3">
    <source>
        <dbReference type="Proteomes" id="UP001432322"/>
    </source>
</evidence>
<feature type="non-terminal residue" evidence="2">
    <location>
        <position position="1"/>
    </location>
</feature>
<feature type="compositionally biased region" description="Basic and acidic residues" evidence="1">
    <location>
        <begin position="70"/>
        <end position="79"/>
    </location>
</feature>
<proteinExistence type="predicted"/>
<protein>
    <submittedName>
        <fullName evidence="2">Uncharacterized protein</fullName>
    </submittedName>
</protein>
<dbReference type="AlphaFoldDB" id="A0AAV5UU63"/>
<organism evidence="2 3">
    <name type="scientific">Pristionchus fissidentatus</name>
    <dbReference type="NCBI Taxonomy" id="1538716"/>
    <lineage>
        <taxon>Eukaryota</taxon>
        <taxon>Metazoa</taxon>
        <taxon>Ecdysozoa</taxon>
        <taxon>Nematoda</taxon>
        <taxon>Chromadorea</taxon>
        <taxon>Rhabditida</taxon>
        <taxon>Rhabditina</taxon>
        <taxon>Diplogasteromorpha</taxon>
        <taxon>Diplogasteroidea</taxon>
        <taxon>Neodiplogasteridae</taxon>
        <taxon>Pristionchus</taxon>
    </lineage>
</organism>
<name>A0AAV5UU63_9BILA</name>
<dbReference type="Proteomes" id="UP001432322">
    <property type="component" value="Unassembled WGS sequence"/>
</dbReference>
<comment type="caution">
    <text evidence="2">The sequence shown here is derived from an EMBL/GenBank/DDBJ whole genome shotgun (WGS) entry which is preliminary data.</text>
</comment>
<feature type="non-terminal residue" evidence="2">
    <location>
        <position position="79"/>
    </location>
</feature>
<dbReference type="EMBL" id="BTSY01000001">
    <property type="protein sequence ID" value="GMT09758.1"/>
    <property type="molecule type" value="Genomic_DNA"/>
</dbReference>
<sequence>FLDVSHDGSRGYGMQGILRRRSRLEFVAAGRRSVLLSFPLGKRLHFRPRILLTAAIEEKRSGREDEEEREEKGEEEHLY</sequence>
<feature type="region of interest" description="Disordered" evidence="1">
    <location>
        <begin position="58"/>
        <end position="79"/>
    </location>
</feature>